<name>A0AA40D3G6_9PEZI</name>
<dbReference type="EMBL" id="JAULSY010000165">
    <property type="protein sequence ID" value="KAK0660457.1"/>
    <property type="molecule type" value="Genomic_DNA"/>
</dbReference>
<keyword evidence="2" id="KW-0812">Transmembrane</keyword>
<organism evidence="3 4">
    <name type="scientific">Cercophora samala</name>
    <dbReference type="NCBI Taxonomy" id="330535"/>
    <lineage>
        <taxon>Eukaryota</taxon>
        <taxon>Fungi</taxon>
        <taxon>Dikarya</taxon>
        <taxon>Ascomycota</taxon>
        <taxon>Pezizomycotina</taxon>
        <taxon>Sordariomycetes</taxon>
        <taxon>Sordariomycetidae</taxon>
        <taxon>Sordariales</taxon>
        <taxon>Lasiosphaeriaceae</taxon>
        <taxon>Cercophora</taxon>
    </lineage>
</organism>
<sequence>MTLQVRDWLEEKNKRSTALFFLIPGGVVYTGISFFFGWCIYRDGVSSNYPRLVKDGCAKFLAIIFSILVGFVWPLMLVLVIIGRIVECLCIDMESCCGIRMGGMGNKSPKPPVNSPREPARRQPGDVERQSGDNNAAANTNTVVNQQPNHYDDIELPPYPGPSQVAST</sequence>
<evidence type="ECO:0000313" key="3">
    <source>
        <dbReference type="EMBL" id="KAK0660457.1"/>
    </source>
</evidence>
<feature type="transmembrane region" description="Helical" evidence="2">
    <location>
        <begin position="61"/>
        <end position="86"/>
    </location>
</feature>
<keyword evidence="4" id="KW-1185">Reference proteome</keyword>
<evidence type="ECO:0000313" key="4">
    <source>
        <dbReference type="Proteomes" id="UP001174997"/>
    </source>
</evidence>
<feature type="region of interest" description="Disordered" evidence="1">
    <location>
        <begin position="106"/>
        <end position="168"/>
    </location>
</feature>
<evidence type="ECO:0000256" key="2">
    <source>
        <dbReference type="SAM" id="Phobius"/>
    </source>
</evidence>
<dbReference type="AlphaFoldDB" id="A0AA40D3G6"/>
<accession>A0AA40D3G6</accession>
<feature type="compositionally biased region" description="Basic and acidic residues" evidence="1">
    <location>
        <begin position="118"/>
        <end position="131"/>
    </location>
</feature>
<evidence type="ECO:0000256" key="1">
    <source>
        <dbReference type="SAM" id="MobiDB-lite"/>
    </source>
</evidence>
<feature type="transmembrane region" description="Helical" evidence="2">
    <location>
        <begin position="20"/>
        <end position="41"/>
    </location>
</feature>
<feature type="compositionally biased region" description="Low complexity" evidence="1">
    <location>
        <begin position="134"/>
        <end position="145"/>
    </location>
</feature>
<gene>
    <name evidence="3" type="ORF">QBC41DRAFT_307642</name>
</gene>
<protein>
    <submittedName>
        <fullName evidence="3">Uncharacterized protein</fullName>
    </submittedName>
</protein>
<reference evidence="3" key="1">
    <citation type="submission" date="2023-06" db="EMBL/GenBank/DDBJ databases">
        <title>Genome-scale phylogeny and comparative genomics of the fungal order Sordariales.</title>
        <authorList>
            <consortium name="Lawrence Berkeley National Laboratory"/>
            <person name="Hensen N."/>
            <person name="Bonometti L."/>
            <person name="Westerberg I."/>
            <person name="Brannstrom I.O."/>
            <person name="Guillou S."/>
            <person name="Cros-Aarteil S."/>
            <person name="Calhoun S."/>
            <person name="Haridas S."/>
            <person name="Kuo A."/>
            <person name="Mondo S."/>
            <person name="Pangilinan J."/>
            <person name="Riley R."/>
            <person name="Labutti K."/>
            <person name="Andreopoulos B."/>
            <person name="Lipzen A."/>
            <person name="Chen C."/>
            <person name="Yanf M."/>
            <person name="Daum C."/>
            <person name="Ng V."/>
            <person name="Clum A."/>
            <person name="Steindorff A."/>
            <person name="Ohm R."/>
            <person name="Martin F."/>
            <person name="Silar P."/>
            <person name="Natvig D."/>
            <person name="Lalanne C."/>
            <person name="Gautier V."/>
            <person name="Ament-Velasquez S.L."/>
            <person name="Kruys A."/>
            <person name="Hutchinson M.I."/>
            <person name="Powell A.J."/>
            <person name="Barry K."/>
            <person name="Miller A.N."/>
            <person name="Grigoriev I.V."/>
            <person name="Debuchy R."/>
            <person name="Gladieux P."/>
            <person name="Thoren M.H."/>
            <person name="Johannesson H."/>
        </authorList>
    </citation>
    <scope>NUCLEOTIDE SEQUENCE</scope>
    <source>
        <strain evidence="3">CBS 307.81</strain>
    </source>
</reference>
<comment type="caution">
    <text evidence="3">The sequence shown here is derived from an EMBL/GenBank/DDBJ whole genome shotgun (WGS) entry which is preliminary data.</text>
</comment>
<proteinExistence type="predicted"/>
<keyword evidence="2" id="KW-1133">Transmembrane helix</keyword>
<keyword evidence="2" id="KW-0472">Membrane</keyword>
<dbReference type="Proteomes" id="UP001174997">
    <property type="component" value="Unassembled WGS sequence"/>
</dbReference>